<organism evidence="8 9">
    <name type="scientific">Popillia japonica</name>
    <name type="common">Japanese beetle</name>
    <dbReference type="NCBI Taxonomy" id="7064"/>
    <lineage>
        <taxon>Eukaryota</taxon>
        <taxon>Metazoa</taxon>
        <taxon>Ecdysozoa</taxon>
        <taxon>Arthropoda</taxon>
        <taxon>Hexapoda</taxon>
        <taxon>Insecta</taxon>
        <taxon>Pterygota</taxon>
        <taxon>Neoptera</taxon>
        <taxon>Endopterygota</taxon>
        <taxon>Coleoptera</taxon>
        <taxon>Polyphaga</taxon>
        <taxon>Scarabaeiformia</taxon>
        <taxon>Scarabaeidae</taxon>
        <taxon>Rutelinae</taxon>
        <taxon>Popillia</taxon>
    </lineage>
</organism>
<gene>
    <name evidence="8" type="ORF">QE152_g1446</name>
</gene>
<feature type="compositionally biased region" description="Basic and acidic residues" evidence="7">
    <location>
        <begin position="141"/>
        <end position="161"/>
    </location>
</feature>
<feature type="region of interest" description="Disordered" evidence="7">
    <location>
        <begin position="139"/>
        <end position="170"/>
    </location>
</feature>
<dbReference type="PANTHER" id="PTHR12493">
    <property type="entry name" value="CUE DOMAIN CONTAINING 2"/>
    <property type="match status" value="1"/>
</dbReference>
<keyword evidence="5" id="KW-0833">Ubl conjugation pathway</keyword>
<evidence type="ECO:0000256" key="6">
    <source>
        <dbReference type="ARBA" id="ARBA00023242"/>
    </source>
</evidence>
<comment type="subcellular location">
    <subcellularLocation>
        <location evidence="2">Cytoplasm</location>
    </subcellularLocation>
    <subcellularLocation>
        <location evidence="1">Nucleus</location>
    </subcellularLocation>
</comment>
<dbReference type="Proteomes" id="UP001458880">
    <property type="component" value="Unassembled WGS sequence"/>
</dbReference>
<evidence type="ECO:0000313" key="8">
    <source>
        <dbReference type="EMBL" id="KAK9754020.1"/>
    </source>
</evidence>
<proteinExistence type="inferred from homology"/>
<comment type="caution">
    <text evidence="8">The sequence shown here is derived from an EMBL/GenBank/DDBJ whole genome shotgun (WGS) entry which is preliminary data.</text>
</comment>
<comment type="similarity">
    <text evidence="3">Belongs to the CUEDC2 family.</text>
</comment>
<evidence type="ECO:0000256" key="7">
    <source>
        <dbReference type="SAM" id="MobiDB-lite"/>
    </source>
</evidence>
<sequence>MMSSRKIAEQESTIKDSLFEFVKRHIPDADLTLIDEIVLSYVVAILEDVSSDLTLIDEIVLSYVVAILEDVSSDPVFDVEGFCEMMSAYFPEFESINHATVCQWMFELEAKLRSVEEEEPSERGISLLDLSLPEILPKAKARSDSNSESVDPPKRIHKISEVSDGGSTDSSCSDYIEEIDTLQEMFPHEMFPHVCTLEIRYCLAIACGDVERATQILLHRQENGQSLNPNNSLTLHLQNQNKVIDDNELKNRIIERYSYVDKDSFLKEHRPVAPKVEPKKLVRYRDNKIVSLKGERYTEVKKGEEVDDVSLKKSKKGHSP</sequence>
<keyword evidence="4" id="KW-0963">Cytoplasm</keyword>
<reference evidence="8 9" key="1">
    <citation type="journal article" date="2024" name="BMC Genomics">
        <title>De novo assembly and annotation of Popillia japonica's genome with initial clues to its potential as an invasive pest.</title>
        <authorList>
            <person name="Cucini C."/>
            <person name="Boschi S."/>
            <person name="Funari R."/>
            <person name="Cardaioli E."/>
            <person name="Iannotti N."/>
            <person name="Marturano G."/>
            <person name="Paoli F."/>
            <person name="Bruttini M."/>
            <person name="Carapelli A."/>
            <person name="Frati F."/>
            <person name="Nardi F."/>
        </authorList>
    </citation>
    <scope>NUCLEOTIDE SEQUENCE [LARGE SCALE GENOMIC DNA]</scope>
    <source>
        <strain evidence="8">DMR45628</strain>
    </source>
</reference>
<evidence type="ECO:0000256" key="3">
    <source>
        <dbReference type="ARBA" id="ARBA00006106"/>
    </source>
</evidence>
<accession>A0AAW1N6V8</accession>
<name>A0AAW1N6V8_POPJA</name>
<evidence type="ECO:0000256" key="1">
    <source>
        <dbReference type="ARBA" id="ARBA00004123"/>
    </source>
</evidence>
<dbReference type="PANTHER" id="PTHR12493:SF0">
    <property type="entry name" value="CUE DOMAIN-CONTAINING PROTEIN 2"/>
    <property type="match status" value="1"/>
</dbReference>
<dbReference type="AlphaFoldDB" id="A0AAW1N6V8"/>
<evidence type="ECO:0000256" key="2">
    <source>
        <dbReference type="ARBA" id="ARBA00004496"/>
    </source>
</evidence>
<dbReference type="GO" id="GO:0005737">
    <property type="term" value="C:cytoplasm"/>
    <property type="evidence" value="ECO:0007669"/>
    <property type="project" value="UniProtKB-SubCell"/>
</dbReference>
<evidence type="ECO:0000256" key="4">
    <source>
        <dbReference type="ARBA" id="ARBA00022490"/>
    </source>
</evidence>
<keyword evidence="6" id="KW-0539">Nucleus</keyword>
<protein>
    <submittedName>
        <fullName evidence="8">CUE domain</fullName>
    </submittedName>
</protein>
<dbReference type="GO" id="GO:0005634">
    <property type="term" value="C:nucleus"/>
    <property type="evidence" value="ECO:0007669"/>
    <property type="project" value="UniProtKB-SubCell"/>
</dbReference>
<evidence type="ECO:0000313" key="9">
    <source>
        <dbReference type="Proteomes" id="UP001458880"/>
    </source>
</evidence>
<dbReference type="EMBL" id="JASPKY010000009">
    <property type="protein sequence ID" value="KAK9754020.1"/>
    <property type="molecule type" value="Genomic_DNA"/>
</dbReference>
<keyword evidence="9" id="KW-1185">Reference proteome</keyword>
<evidence type="ECO:0000256" key="5">
    <source>
        <dbReference type="ARBA" id="ARBA00022786"/>
    </source>
</evidence>
<dbReference type="InterPro" id="IPR039805">
    <property type="entry name" value="CUE_CUED2"/>
</dbReference>
<dbReference type="CDD" id="cd14367">
    <property type="entry name" value="CUE_CUED2"/>
    <property type="match status" value="1"/>
</dbReference>